<proteinExistence type="predicted"/>
<dbReference type="PANTHER" id="PTHR38730">
    <property type="entry name" value="SLL7028 PROTEIN"/>
    <property type="match status" value="1"/>
</dbReference>
<accession>A0A2N5PY05</accession>
<gene>
    <name evidence="2" type="ORF">CDL20_11655</name>
</gene>
<name>A0A2N5PY05_MEDGN</name>
<feature type="domain" description="Putative metallopeptidase" evidence="1">
    <location>
        <begin position="23"/>
        <end position="134"/>
    </location>
</feature>
<dbReference type="Proteomes" id="UP000234840">
    <property type="component" value="Unassembled WGS sequence"/>
</dbReference>
<feature type="domain" description="Putative metallopeptidase" evidence="1">
    <location>
        <begin position="239"/>
        <end position="473"/>
    </location>
</feature>
<evidence type="ECO:0000313" key="2">
    <source>
        <dbReference type="EMBL" id="PLT84548.1"/>
    </source>
</evidence>
<dbReference type="AlphaFoldDB" id="A0A2N5PY05"/>
<organism evidence="2 3">
    <name type="scientific">Mediterraneibacter gnavus</name>
    <name type="common">Ruminococcus gnavus</name>
    <dbReference type="NCBI Taxonomy" id="33038"/>
    <lineage>
        <taxon>Bacteria</taxon>
        <taxon>Bacillati</taxon>
        <taxon>Bacillota</taxon>
        <taxon>Clostridia</taxon>
        <taxon>Lachnospirales</taxon>
        <taxon>Lachnospiraceae</taxon>
        <taxon>Mediterraneibacter</taxon>
    </lineage>
</organism>
<evidence type="ECO:0000313" key="3">
    <source>
        <dbReference type="Proteomes" id="UP000234840"/>
    </source>
</evidence>
<evidence type="ECO:0000259" key="1">
    <source>
        <dbReference type="Pfam" id="PF13203"/>
    </source>
</evidence>
<protein>
    <recommendedName>
        <fullName evidence="1">Putative metallopeptidase domain-containing protein</fullName>
    </recommendedName>
</protein>
<dbReference type="InterPro" id="IPR025154">
    <property type="entry name" value="Put_metallopeptidase_dom"/>
</dbReference>
<dbReference type="InterPro" id="IPR036465">
    <property type="entry name" value="vWFA_dom_sf"/>
</dbReference>
<dbReference type="EMBL" id="NIHW01000031">
    <property type="protein sequence ID" value="PLT84548.1"/>
    <property type="molecule type" value="Genomic_DNA"/>
</dbReference>
<dbReference type="SUPFAM" id="SSF53300">
    <property type="entry name" value="vWA-like"/>
    <property type="match status" value="1"/>
</dbReference>
<dbReference type="PANTHER" id="PTHR38730:SF1">
    <property type="entry name" value="SLL7028 PROTEIN"/>
    <property type="match status" value="1"/>
</dbReference>
<dbReference type="Pfam" id="PF13203">
    <property type="entry name" value="DUF2201_N"/>
    <property type="match status" value="2"/>
</dbReference>
<reference evidence="2 3" key="1">
    <citation type="journal article" date="2017" name="Genome Med.">
        <title>A novel Ruminococcus gnavus clade enriched in inflammatory bowel disease patients.</title>
        <authorList>
            <person name="Hall A.B."/>
            <person name="Yassour M."/>
            <person name="Sauk J."/>
            <person name="Garner A."/>
            <person name="Jiang X."/>
            <person name="Arthur T."/>
            <person name="Lagoudas G.K."/>
            <person name="Vatanen T."/>
            <person name="Fornelos N."/>
            <person name="Wilson R."/>
            <person name="Bertha M."/>
            <person name="Cohen M."/>
            <person name="Garber J."/>
            <person name="Khalili H."/>
            <person name="Gevers D."/>
            <person name="Ananthakrishnan A.N."/>
            <person name="Kugathasan S."/>
            <person name="Lander E.S."/>
            <person name="Blainey P."/>
            <person name="Vlamakis H."/>
            <person name="Xavier R.J."/>
            <person name="Huttenhower C."/>
        </authorList>
    </citation>
    <scope>NUCLEOTIDE SEQUENCE [LARGE SCALE GENOMIC DNA]</scope>
    <source>
        <strain evidence="2 3">RJX1128</strain>
    </source>
</reference>
<sequence length="623" mass="69773">MAKKDTKEVKKSQKEINKENLLAGISLIHQHPLFGGCTPRICPVSKSEIGSNTMAIVYSGGIIKANEDYYLSPKQWSYVLAHNILHLAFGHFDAEKMPGYIITHTDGTKEKKVECNPLLWNMACDIYITKFLADIKFGQAINDDPMHMISGNPGDEVKIYDYLVDNQTPLSQNHYGTATVGTFDMKGLDKPLVYDYNKNQYNHFTSCFTIALANSVSEVISKAGGHDKRHRRYLSPGERAANWFIDHYPLLGGLAAHFKIIEDHNYCNKHDIHIAAIDISNGEIYINPTNNFSTEEWIFILAHEYLHAGLQHHNRCNGRNHYLWNVACDFVINGWLRELQIGCMPSEGLLYDPELDGLSAESIYDTLLENIRKYEKLDTFRGFGKGDIMGSPSGYNSSGNVTLDEFCKNALSQGLEYHQSTGRGYIPAGLIEEIRSLAMPPIPWDVALAKWFDIYFEPLEKHRSYARPSRRQASTPDIPRPRYVSADIPTDSRTFGVIIDTSGSMDAKTIGKALGTIASYSVAHDVPFARVVFCDAASYDIGYISPEDIAGRVAVKGRGGTALQPGINTLESAKDFPKDGPILIITDGEIEDHLDIKHEHAYLLPQGKHLPFRAKGPIFYFEE</sequence>
<dbReference type="RefSeq" id="WP_101882757.1">
    <property type="nucleotide sequence ID" value="NZ_NIHW01000031.1"/>
</dbReference>
<comment type="caution">
    <text evidence="2">The sequence shown here is derived from an EMBL/GenBank/DDBJ whole genome shotgun (WGS) entry which is preliminary data.</text>
</comment>